<name>A0A0A9A332_ARUDO</name>
<dbReference type="EMBL" id="GBRH01256443">
    <property type="protein sequence ID" value="JAD41452.1"/>
    <property type="molecule type" value="Transcribed_RNA"/>
</dbReference>
<protein>
    <submittedName>
        <fullName evidence="1">Uncharacterized protein</fullName>
    </submittedName>
</protein>
<accession>A0A0A9A332</accession>
<sequence>MPQILHLSSSKRAFTLFSKQLVQSQCF</sequence>
<reference evidence="1" key="1">
    <citation type="submission" date="2014-09" db="EMBL/GenBank/DDBJ databases">
        <authorList>
            <person name="Magalhaes I.L.F."/>
            <person name="Oliveira U."/>
            <person name="Santos F.R."/>
            <person name="Vidigal T.H.D.A."/>
            <person name="Brescovit A.D."/>
            <person name="Santos A.J."/>
        </authorList>
    </citation>
    <scope>NUCLEOTIDE SEQUENCE</scope>
    <source>
        <tissue evidence="1">Shoot tissue taken approximately 20 cm above the soil surface</tissue>
    </source>
</reference>
<proteinExistence type="predicted"/>
<dbReference type="AlphaFoldDB" id="A0A0A9A332"/>
<reference evidence="1" key="2">
    <citation type="journal article" date="2015" name="Data Brief">
        <title>Shoot transcriptome of the giant reed, Arundo donax.</title>
        <authorList>
            <person name="Barrero R.A."/>
            <person name="Guerrero F.D."/>
            <person name="Moolhuijzen P."/>
            <person name="Goolsby J.A."/>
            <person name="Tidwell J."/>
            <person name="Bellgard S.E."/>
            <person name="Bellgard M.I."/>
        </authorList>
    </citation>
    <scope>NUCLEOTIDE SEQUENCE</scope>
    <source>
        <tissue evidence="1">Shoot tissue taken approximately 20 cm above the soil surface</tissue>
    </source>
</reference>
<evidence type="ECO:0000313" key="1">
    <source>
        <dbReference type="EMBL" id="JAD41452.1"/>
    </source>
</evidence>
<organism evidence="1">
    <name type="scientific">Arundo donax</name>
    <name type="common">Giant reed</name>
    <name type="synonym">Donax arundinaceus</name>
    <dbReference type="NCBI Taxonomy" id="35708"/>
    <lineage>
        <taxon>Eukaryota</taxon>
        <taxon>Viridiplantae</taxon>
        <taxon>Streptophyta</taxon>
        <taxon>Embryophyta</taxon>
        <taxon>Tracheophyta</taxon>
        <taxon>Spermatophyta</taxon>
        <taxon>Magnoliopsida</taxon>
        <taxon>Liliopsida</taxon>
        <taxon>Poales</taxon>
        <taxon>Poaceae</taxon>
        <taxon>PACMAD clade</taxon>
        <taxon>Arundinoideae</taxon>
        <taxon>Arundineae</taxon>
        <taxon>Arundo</taxon>
    </lineage>
</organism>